<feature type="compositionally biased region" description="Low complexity" evidence="21">
    <location>
        <begin position="153"/>
        <end position="169"/>
    </location>
</feature>
<evidence type="ECO:0000256" key="1">
    <source>
        <dbReference type="ARBA" id="ARBA00004123"/>
    </source>
</evidence>
<evidence type="ECO:0000313" key="25">
    <source>
        <dbReference type="EMBL" id="KKA29316.1"/>
    </source>
</evidence>
<evidence type="ECO:0000256" key="11">
    <source>
        <dbReference type="ARBA" id="ARBA00022763"/>
    </source>
</evidence>
<dbReference type="GO" id="GO:0005634">
    <property type="term" value="C:nucleus"/>
    <property type="evidence" value="ECO:0007669"/>
    <property type="project" value="UniProtKB-SubCell"/>
</dbReference>
<evidence type="ECO:0000256" key="10">
    <source>
        <dbReference type="ARBA" id="ARBA00022741"/>
    </source>
</evidence>
<evidence type="ECO:0000256" key="18">
    <source>
        <dbReference type="ARBA" id="ARBA00047899"/>
    </source>
</evidence>
<dbReference type="PROSITE" id="PS51189">
    <property type="entry name" value="FAT"/>
    <property type="match status" value="1"/>
</dbReference>
<keyword evidence="11 20" id="KW-0227">DNA damage</keyword>
<evidence type="ECO:0000259" key="22">
    <source>
        <dbReference type="PROSITE" id="PS50290"/>
    </source>
</evidence>
<comment type="caution">
    <text evidence="25">The sequence shown here is derived from an EMBL/GenBank/DDBJ whole genome shotgun (WGS) entry which is preliminary data.</text>
</comment>
<gene>
    <name evidence="25" type="ORF">TD95_002381</name>
</gene>
<comment type="catalytic activity">
    <reaction evidence="18 20">
        <text>L-threonyl-[protein] + ATP = O-phospho-L-threonyl-[protein] + ADP + H(+)</text>
        <dbReference type="Rhea" id="RHEA:46608"/>
        <dbReference type="Rhea" id="RHEA-COMP:11060"/>
        <dbReference type="Rhea" id="RHEA-COMP:11605"/>
        <dbReference type="ChEBI" id="CHEBI:15378"/>
        <dbReference type="ChEBI" id="CHEBI:30013"/>
        <dbReference type="ChEBI" id="CHEBI:30616"/>
        <dbReference type="ChEBI" id="CHEBI:61977"/>
        <dbReference type="ChEBI" id="CHEBI:456216"/>
        <dbReference type="EC" id="2.7.11.1"/>
    </reaction>
</comment>
<keyword evidence="10 20" id="KW-0547">Nucleotide-binding</keyword>
<comment type="function">
    <text evidence="17 20">Serine/threonine protein kinase which activates checkpoint signaling upon genotoxic stresses such as ionizing radiation (IR), ultraviolet light (UV), or DNA replication stalling, thereby acting as a DNA damage sensor. Recognizes the substrate consensus sequence [ST]-Q. Phosphorylates histone H2A to form H2AS128ph (gamma-H2A) at sites of DNA damage, involved in the regulation of DNA damage response mechanism. Required for the control of telomere length and genome stability.</text>
</comment>
<dbReference type="SMART" id="SM00146">
    <property type="entry name" value="PI3Kc"/>
    <property type="match status" value="1"/>
</dbReference>
<accession>A0A0F4ZGS9</accession>
<dbReference type="PROSITE" id="PS51190">
    <property type="entry name" value="FATC"/>
    <property type="match status" value="1"/>
</dbReference>
<dbReference type="Pfam" id="PF00454">
    <property type="entry name" value="PI3_PI4_kinase"/>
    <property type="match status" value="1"/>
</dbReference>
<evidence type="ECO:0000256" key="7">
    <source>
        <dbReference type="ARBA" id="ARBA00022454"/>
    </source>
</evidence>
<proteinExistence type="inferred from homology"/>
<dbReference type="PROSITE" id="PS50290">
    <property type="entry name" value="PI3_4_KINASE_3"/>
    <property type="match status" value="1"/>
</dbReference>
<dbReference type="EMBL" id="LAEV01000900">
    <property type="protein sequence ID" value="KKA29316.1"/>
    <property type="molecule type" value="Genomic_DNA"/>
</dbReference>
<dbReference type="Pfam" id="PF11640">
    <property type="entry name" value="TAN"/>
    <property type="match status" value="1"/>
</dbReference>
<name>A0A0F4ZGS9_9PEZI</name>
<evidence type="ECO:0000256" key="14">
    <source>
        <dbReference type="ARBA" id="ARBA00022853"/>
    </source>
</evidence>
<dbReference type="GO" id="GO:0000781">
    <property type="term" value="C:chromosome, telomeric region"/>
    <property type="evidence" value="ECO:0007669"/>
    <property type="project" value="UniProtKB-SubCell"/>
</dbReference>
<dbReference type="InterPro" id="IPR003152">
    <property type="entry name" value="FATC_dom"/>
</dbReference>
<evidence type="ECO:0000256" key="16">
    <source>
        <dbReference type="ARBA" id="ARBA00023242"/>
    </source>
</evidence>
<evidence type="ECO:0000256" key="9">
    <source>
        <dbReference type="ARBA" id="ARBA00022679"/>
    </source>
</evidence>
<keyword evidence="16 20" id="KW-0539">Nucleus</keyword>
<evidence type="ECO:0000256" key="6">
    <source>
        <dbReference type="ARBA" id="ARBA00014619"/>
    </source>
</evidence>
<feature type="non-terminal residue" evidence="25">
    <location>
        <position position="1"/>
    </location>
</feature>
<dbReference type="PROSITE" id="PS00916">
    <property type="entry name" value="PI3_4_KINASE_2"/>
    <property type="match status" value="1"/>
</dbReference>
<evidence type="ECO:0000256" key="15">
    <source>
        <dbReference type="ARBA" id="ARBA00022895"/>
    </source>
</evidence>
<dbReference type="CDD" id="cd05171">
    <property type="entry name" value="PIKKc_ATM"/>
    <property type="match status" value="1"/>
</dbReference>
<keyword evidence="9 20" id="KW-0808">Transferase</keyword>
<keyword evidence="7 20" id="KW-0158">Chromosome</keyword>
<evidence type="ECO:0000256" key="2">
    <source>
        <dbReference type="ARBA" id="ARBA00004574"/>
    </source>
</evidence>
<dbReference type="OrthoDB" id="381190at2759"/>
<dbReference type="Pfam" id="PF02260">
    <property type="entry name" value="FATC"/>
    <property type="match status" value="1"/>
</dbReference>
<dbReference type="GO" id="GO:0006281">
    <property type="term" value="P:DNA repair"/>
    <property type="evidence" value="ECO:0007669"/>
    <property type="project" value="InterPro"/>
</dbReference>
<dbReference type="InterPro" id="IPR038980">
    <property type="entry name" value="ATM_plant"/>
</dbReference>
<dbReference type="InterPro" id="IPR018936">
    <property type="entry name" value="PI3/4_kinase_CS"/>
</dbReference>
<dbReference type="InterPro" id="IPR036940">
    <property type="entry name" value="PI3/4_kinase_cat_sf"/>
</dbReference>
<feature type="region of interest" description="Disordered" evidence="21">
    <location>
        <begin position="147"/>
        <end position="169"/>
    </location>
</feature>
<dbReference type="SMART" id="SM01343">
    <property type="entry name" value="FATC"/>
    <property type="match status" value="1"/>
</dbReference>
<evidence type="ECO:0000313" key="26">
    <source>
        <dbReference type="Proteomes" id="UP000033483"/>
    </source>
</evidence>
<evidence type="ECO:0000256" key="3">
    <source>
        <dbReference type="ARBA" id="ARBA00010769"/>
    </source>
</evidence>
<comment type="subunit">
    <text evidence="4">Associates with DNA double-strand breaks.</text>
</comment>
<comment type="similarity">
    <text evidence="3 20">Belongs to the PI3/PI4-kinase family. ATM subfamily.</text>
</comment>
<dbReference type="EC" id="2.7.11.1" evidence="5 20"/>
<dbReference type="Gene3D" id="1.10.1070.11">
    <property type="entry name" value="Phosphatidylinositol 3-/4-kinase, catalytic domain"/>
    <property type="match status" value="1"/>
</dbReference>
<dbReference type="FunFam" id="3.30.1010.10:FF:000019">
    <property type="entry name" value="Serine/threonine-protein kinase Tel1"/>
    <property type="match status" value="1"/>
</dbReference>
<sequence length="2908" mass="325812">VIPEITYQRLGRPILGDKQYHRIFESLFQCIIIEREQSMRKALSTANAATLRLGKSAKAVRLTYEHAAGTLKRKTVLAVIDHITQMLQSSEGTLIPLPNMVSEYLRTLVGILSNPATVEQLTREAGEGWSTCMDFCVDVINKSLEEFQSNPEGSPHPSSSLGGNSSLHSPHGSRMSLKWMGISFTDLQLILECMHHLVLAPTAHIRLLLTGIIKAITQIVQHHNLAVGRTPQYVFGTLSVTMMRIQADDIVSARVVTEKVLPHLRYWWQPDKPEKEETVKSSRDEILKTLFLMQPYLEKISKENPPPEFSADIEDLLDTLWTEYSRREERSRLQLQDISFGSVKPAAYDFQTPLFSLYYRGLGEDRSWATLECLAFLEEVFYHISKSLGSEEITSQEPQHKRRRLVDYNRLHQRLKTPDLGIQTTALQLVSFLAQSTVFSDEDIWSLLNDCSNLVSHKSFTTASWALVACSSCAFREGASDSPLYPTWKNLWNSAARVVSIPGVCRASSVMLHTILQLNLVPYHNISGEITRIITNPDFSGPAVVVDSSLLLMLHVLHLRNSKVPNASGTTSSHVIRWVFLKWHPDDMAYASLHSVHASPLDIGNLLLAACGLDPIAENMLSNSIGGPLGLAWREKCSIQSTTRFLNLLDEPSVKSTRFDLNAKHSLSSISHPSDIETSHASRMLIVELFGYKIASLQDMVNLWNKRVAHGGQLIHSEKVQSMFSACIVLALMFPLFKELSKTRDVKDALDNLLQSSFATITTAMDRRRFLNVLLRTIRPYIPDISVTTFQDISEKQPQLLILLEHLERAVKQAYADTENKRSQDEMDLDDDFDTQRSNIDSNVEEVVAPRRWSAIEFRETSFMIDTEVRLELVYLCSQKPEKSQSICSKFVNYFVSLPESSILASQNSLIDLLKSDVAMQSRDLVSILERVGGIMSQPAYEFCEAALIACIETMNSLLPVWKSDDSELSNMAGDIYFHIVKNGLKMNFLSSRAKTSLVNLLLNILREVPDYADHLRLPSCQSTLLQIAQSGNMEVKFYVGKRLPEMFGFYILKLHDEIFLDILDTLPQNIEEIEGIAYRLYVLSELACHWPTLLRRSIYHIFETPGIIPSSADYAERGLKTVAKMLKLESPQELFRLFSPQILYTWVPANSFDNIPFSIFGFNSLHSLLMTGREEASAILIMRGESAMFEDLAMRLNMAPAQLIKENFGKIIAYSIAYGVAKQKARVENATLGPGGPQLLSIGEHYMHQVLGTEAFSNCVYTNFADAVSTFIDAYEPEEPSGRSFSAADEYPAEIMSEILAYSHSEVLLPPKQQPFFKGKYLTKQLKHLCLLMPKSDIVKMWTSPLVTYVARKLVNTVHKSLGSLNACSVVRRLRGLVCLSGQVALVSYTVEMILSCLRPFIVDPDCADDVIGLVQYLLVKGTPYLKTVPSFVAGYGLSTLASLRVFLESSQTSTTQENDFKMTMGKVQEFHAWLSQYLKNYISTGEFSDRVQQEAFRSITESAAHIRSSGNAEKGTYESNLLIEILRDKQRKRQLLSEPARNLALALLCGDFELPDSSDMDIISEDSDAVKLSTVVWETCKSSSLSKGYLSWAGRVVGRAFAASGSIPERFLYESRLPEYSRIFPDNGGSHEYLIMLFIELCGSEDSVTAGLAEGAIRQMVSEIVANPEKSLDRACQRTLTESILTSSHWDDQHPPLSEIAPTNPKLDHSVLLSGAIEEPDWVQRMVTYLCLTTPSRAIISCAGPAVQHVRGFAEQVFPFILHLTLLAQFGKGQAVRGVFSAAIKSWFTLPVSKAAKSNIVLIINTILYLRTQCPPSGSSMVDRIKWLDIDPPAIASVAAKCGMYKTALLLIEGMVSETAPPSMSRSQASFAAARSQDGPSQELLLDIFENIDDPDAYYGISQVSSLSSVMARMEHEADGAKSLAFRGAQYDSNIRRKDPMAQEDGQALVTALGNLGLSGVASSVLQSHSGENDSNASLDNMFETARRLEQWNLPVPTMCSSSTVTVYKAYQSMFQATEVSAVKQSIQDGLSEGMGLVLAQKSYSALRGHLRSLAVLTEIDDALNARKPEFSGVLAQYESREHWMRSGRYEDIRNIMSCRETTLSLLSQRPLLRSFTNMSERDARRLEARNLLSASKIYRFHKANQQSLNLSTSLAALSKPCNELGLNIDAAVKVEVASSLWDHGEMLSSIGILQTLAANPSSLETQSVPVSLADILSRLGHHVSVARLESPDDIQRNYLKPALIELKGRHEGEDAGKVFHQFAIFCDEQLQNPDLLEDLERLKELEKGKADEVRHINKMMQEAKDSHTKRRYAVLLSRAERFLMLDQMELKRLQDARSEFLRLSIENYLQSLIASDEHSNDALRFTALWLERSEDESINAATYKHLYKVPTRKFAALMNQLSSRLQFLSTPFQQLLMDLVKRICIDHPYHGMYHIWSGTKSRPNKRDEVAISRLEATIEVAQYIETHPTVAPTWQAIDRTSRSYELLAAEGAGNYKTGAKIALKHSSCSLKLMQSLSRYRIPPPTMHLDVRADKDYSRIPMVDHLDPYMTIAGGNSAPKVITAVGTNGKMYKQLVKGGNDDLRQDAIMEQVFAAVSSLLKLHRATQQRNLSIRTYKVLPLTPIAGIIEFVDNTVPLHEFLIPTHHKYYPNDYRGHQCRKEISNVESRGVDVRVATFRKVMERFRPVMRFFFMEHFLDPDEWFSRRLAYTRTTATISIVGHILGIGDRHGHNILLDMTSGEVVHIDLGVAFETGRVLPIPEVVPFRLTRDIVDGMGVTKTEGVFRRCCEFTLDALREETYSIMTILDVLRYDPLYSWSISPIRMAKLQDAHREENGGVNDGTDIGAAGRRKGGLVSEESEAERALAVVRKKLSKTLSVAATVNDLINQATDDRNLAVLFSGWGAYA</sequence>
<keyword evidence="13 20" id="KW-0067">ATP-binding</keyword>
<protein>
    <recommendedName>
        <fullName evidence="6 20">Serine/threonine-protein kinase Tel1</fullName>
        <ecNumber evidence="5 20">2.7.11.1</ecNumber>
    </recommendedName>
</protein>
<dbReference type="InterPro" id="IPR014009">
    <property type="entry name" value="PIK_FAT"/>
</dbReference>
<evidence type="ECO:0000259" key="23">
    <source>
        <dbReference type="PROSITE" id="PS51189"/>
    </source>
</evidence>
<dbReference type="SUPFAM" id="SSF56112">
    <property type="entry name" value="Protein kinase-like (PK-like)"/>
    <property type="match status" value="1"/>
</dbReference>
<dbReference type="GO" id="GO:0006325">
    <property type="term" value="P:chromatin organization"/>
    <property type="evidence" value="ECO:0007669"/>
    <property type="project" value="UniProtKB-KW"/>
</dbReference>
<feature type="region of interest" description="Disordered" evidence="21">
    <location>
        <begin position="2835"/>
        <end position="2857"/>
    </location>
</feature>
<dbReference type="InterPro" id="IPR044107">
    <property type="entry name" value="PIKKc_ATM"/>
</dbReference>
<keyword evidence="26" id="KW-1185">Reference proteome</keyword>
<evidence type="ECO:0000256" key="19">
    <source>
        <dbReference type="ARBA" id="ARBA00048679"/>
    </source>
</evidence>
<keyword evidence="8 20" id="KW-0723">Serine/threonine-protein kinase</keyword>
<dbReference type="PANTHER" id="PTHR37079">
    <property type="entry name" value="SERINE/THREONINE-PROTEIN KINASE ATM"/>
    <property type="match status" value="1"/>
</dbReference>
<dbReference type="InterPro" id="IPR011009">
    <property type="entry name" value="Kinase-like_dom_sf"/>
</dbReference>
<evidence type="ECO:0000256" key="5">
    <source>
        <dbReference type="ARBA" id="ARBA00012513"/>
    </source>
</evidence>
<dbReference type="InterPro" id="IPR016024">
    <property type="entry name" value="ARM-type_fold"/>
</dbReference>
<dbReference type="GO" id="GO:0106310">
    <property type="term" value="F:protein serine kinase activity"/>
    <property type="evidence" value="ECO:0007669"/>
    <property type="project" value="RHEA"/>
</dbReference>
<feature type="domain" description="PI3K/PI4K catalytic" evidence="22">
    <location>
        <begin position="2548"/>
        <end position="2865"/>
    </location>
</feature>
<evidence type="ECO:0000256" key="13">
    <source>
        <dbReference type="ARBA" id="ARBA00022840"/>
    </source>
</evidence>
<comment type="catalytic activity">
    <reaction evidence="19">
        <text>L-seryl-[protein] + ATP = O-phospho-L-seryl-[protein] + ADP + H(+)</text>
        <dbReference type="Rhea" id="RHEA:17989"/>
        <dbReference type="Rhea" id="RHEA-COMP:9863"/>
        <dbReference type="Rhea" id="RHEA-COMP:11604"/>
        <dbReference type="ChEBI" id="CHEBI:15378"/>
        <dbReference type="ChEBI" id="CHEBI:29999"/>
        <dbReference type="ChEBI" id="CHEBI:30616"/>
        <dbReference type="ChEBI" id="CHEBI:83421"/>
        <dbReference type="ChEBI" id="CHEBI:456216"/>
        <dbReference type="EC" id="2.7.11.1"/>
    </reaction>
</comment>
<evidence type="ECO:0000256" key="8">
    <source>
        <dbReference type="ARBA" id="ARBA00022527"/>
    </source>
</evidence>
<dbReference type="Gene3D" id="3.30.1010.10">
    <property type="entry name" value="Phosphatidylinositol 3-kinase Catalytic Subunit, Chain A, domain 4"/>
    <property type="match status" value="1"/>
</dbReference>
<organism evidence="25 26">
    <name type="scientific">Thielaviopsis punctulata</name>
    <dbReference type="NCBI Taxonomy" id="72032"/>
    <lineage>
        <taxon>Eukaryota</taxon>
        <taxon>Fungi</taxon>
        <taxon>Dikarya</taxon>
        <taxon>Ascomycota</taxon>
        <taxon>Pezizomycotina</taxon>
        <taxon>Sordariomycetes</taxon>
        <taxon>Hypocreomycetidae</taxon>
        <taxon>Microascales</taxon>
        <taxon>Ceratocystidaceae</taxon>
        <taxon>Thielaviopsis</taxon>
    </lineage>
</organism>
<evidence type="ECO:0000256" key="4">
    <source>
        <dbReference type="ARBA" id="ARBA00011370"/>
    </source>
</evidence>
<evidence type="ECO:0000256" key="20">
    <source>
        <dbReference type="RuleBase" id="RU365027"/>
    </source>
</evidence>
<dbReference type="InterPro" id="IPR000403">
    <property type="entry name" value="PI3/4_kinase_cat_dom"/>
</dbReference>
<keyword evidence="15 20" id="KW-0779">Telomere</keyword>
<evidence type="ECO:0000256" key="12">
    <source>
        <dbReference type="ARBA" id="ARBA00022777"/>
    </source>
</evidence>
<reference evidence="25 26" key="1">
    <citation type="submission" date="2015-03" db="EMBL/GenBank/DDBJ databases">
        <authorList>
            <person name="Radwan O."/>
            <person name="Al-Naeli F.A."/>
            <person name="Rendon G.A."/>
            <person name="Fields C."/>
        </authorList>
    </citation>
    <scope>NUCLEOTIDE SEQUENCE [LARGE SCALE GENOMIC DNA]</scope>
    <source>
        <strain evidence="25">CR-DP1</strain>
    </source>
</reference>
<dbReference type="PANTHER" id="PTHR37079:SF4">
    <property type="entry name" value="SERINE_THREONINE-PROTEIN KINASE ATM"/>
    <property type="match status" value="1"/>
</dbReference>
<feature type="domain" description="FAT" evidence="23">
    <location>
        <begin position="1836"/>
        <end position="2444"/>
    </location>
</feature>
<dbReference type="GO" id="GO:0004674">
    <property type="term" value="F:protein serine/threonine kinase activity"/>
    <property type="evidence" value="ECO:0007669"/>
    <property type="project" value="UniProtKB-KW"/>
</dbReference>
<dbReference type="GO" id="GO:0005524">
    <property type="term" value="F:ATP binding"/>
    <property type="evidence" value="ECO:0007669"/>
    <property type="project" value="UniProtKB-KW"/>
</dbReference>
<dbReference type="SMART" id="SM01342">
    <property type="entry name" value="TAN"/>
    <property type="match status" value="1"/>
</dbReference>
<evidence type="ECO:0000256" key="21">
    <source>
        <dbReference type="SAM" id="MobiDB-lite"/>
    </source>
</evidence>
<comment type="subcellular location">
    <subcellularLocation>
        <location evidence="2 20">Chromosome</location>
        <location evidence="2 20">Telomere</location>
    </subcellularLocation>
    <subcellularLocation>
        <location evidence="1 20">Nucleus</location>
    </subcellularLocation>
</comment>
<keyword evidence="14 20" id="KW-0156">Chromatin regulator</keyword>
<feature type="domain" description="FATC" evidence="24">
    <location>
        <begin position="2876"/>
        <end position="2908"/>
    </location>
</feature>
<evidence type="ECO:0000256" key="17">
    <source>
        <dbReference type="ARBA" id="ARBA00025079"/>
    </source>
</evidence>
<keyword evidence="12 20" id="KW-0418">Kinase</keyword>
<evidence type="ECO:0000259" key="24">
    <source>
        <dbReference type="PROSITE" id="PS51190"/>
    </source>
</evidence>
<dbReference type="PROSITE" id="PS00915">
    <property type="entry name" value="PI3_4_KINASE_1"/>
    <property type="match status" value="1"/>
</dbReference>
<feature type="non-terminal residue" evidence="25">
    <location>
        <position position="2908"/>
    </location>
</feature>
<dbReference type="SUPFAM" id="SSF48371">
    <property type="entry name" value="ARM repeat"/>
    <property type="match status" value="1"/>
</dbReference>
<dbReference type="GO" id="GO:0035556">
    <property type="term" value="P:intracellular signal transduction"/>
    <property type="evidence" value="ECO:0007669"/>
    <property type="project" value="UniProtKB-ARBA"/>
</dbReference>
<dbReference type="Proteomes" id="UP000033483">
    <property type="component" value="Unassembled WGS sequence"/>
</dbReference>
<dbReference type="InterPro" id="IPR021668">
    <property type="entry name" value="TAN"/>
</dbReference>